<sequence>MSNRSNKDTRPSTPSLVRTGVESGIVNYRRTVLYPLLAYCKRVFGDLAASIRRRLGQGVAGASAIDLSARGTVGDTLTNTDTTTTHLDDDPSHSKQRSESDGSGIENTLPDVDPELLDPERRIFQLLIIEGGRLSQATLVERTRWSDSTISRTLCQMESQGRIDRYRLGTGKCVVLPQRREK</sequence>
<accession>M0IQJ8</accession>
<evidence type="ECO:0000313" key="3">
    <source>
        <dbReference type="EMBL" id="ELZ98093.1"/>
    </source>
</evidence>
<dbReference type="InterPro" id="IPR055767">
    <property type="entry name" value="DUF7343"/>
</dbReference>
<feature type="domain" description="DUF7343" evidence="2">
    <location>
        <begin position="116"/>
        <end position="177"/>
    </location>
</feature>
<keyword evidence="4" id="KW-1185">Reference proteome</keyword>
<evidence type="ECO:0000313" key="4">
    <source>
        <dbReference type="Proteomes" id="UP000011550"/>
    </source>
</evidence>
<feature type="region of interest" description="Disordered" evidence="1">
    <location>
        <begin position="73"/>
        <end position="114"/>
    </location>
</feature>
<reference evidence="3 4" key="1">
    <citation type="journal article" date="2014" name="PLoS Genet.">
        <title>Phylogenetically driven sequencing of extremely halophilic archaea reveals strategies for static and dynamic osmo-response.</title>
        <authorList>
            <person name="Becker E.A."/>
            <person name="Seitzer P.M."/>
            <person name="Tritt A."/>
            <person name="Larsen D."/>
            <person name="Krusor M."/>
            <person name="Yao A.I."/>
            <person name="Wu D."/>
            <person name="Madern D."/>
            <person name="Eisen J.A."/>
            <person name="Darling A.E."/>
            <person name="Facciotti M.T."/>
        </authorList>
    </citation>
    <scope>NUCLEOTIDE SEQUENCE [LARGE SCALE GENOMIC DNA]</scope>
    <source>
        <strain evidence="3 4">ATCC BAA-1512</strain>
    </source>
</reference>
<protein>
    <recommendedName>
        <fullName evidence="2">DUF7343 domain-containing protein</fullName>
    </recommendedName>
</protein>
<gene>
    <name evidence="3" type="ORF">C440_02558</name>
</gene>
<dbReference type="SUPFAM" id="SSF46785">
    <property type="entry name" value="Winged helix' DNA-binding domain"/>
    <property type="match status" value="1"/>
</dbReference>
<proteinExistence type="predicted"/>
<feature type="compositionally biased region" description="Low complexity" evidence="1">
    <location>
        <begin position="75"/>
        <end position="85"/>
    </location>
</feature>
<organism evidence="3 4">
    <name type="scientific">Haloferax mucosum ATCC BAA-1512</name>
    <dbReference type="NCBI Taxonomy" id="662479"/>
    <lineage>
        <taxon>Archaea</taxon>
        <taxon>Methanobacteriati</taxon>
        <taxon>Methanobacteriota</taxon>
        <taxon>Stenosarchaea group</taxon>
        <taxon>Halobacteria</taxon>
        <taxon>Halobacteriales</taxon>
        <taxon>Haloferacaceae</taxon>
        <taxon>Haloferax</taxon>
    </lineage>
</organism>
<dbReference type="AlphaFoldDB" id="M0IQJ8"/>
<dbReference type="EMBL" id="AOLN01000004">
    <property type="protein sequence ID" value="ELZ98093.1"/>
    <property type="molecule type" value="Genomic_DNA"/>
</dbReference>
<name>M0IQJ8_9EURY</name>
<dbReference type="Pfam" id="PF24034">
    <property type="entry name" value="DUF7343"/>
    <property type="match status" value="1"/>
</dbReference>
<dbReference type="Proteomes" id="UP000011550">
    <property type="component" value="Unassembled WGS sequence"/>
</dbReference>
<comment type="caution">
    <text evidence="3">The sequence shown here is derived from an EMBL/GenBank/DDBJ whole genome shotgun (WGS) entry which is preliminary data.</text>
</comment>
<evidence type="ECO:0000259" key="2">
    <source>
        <dbReference type="Pfam" id="PF24034"/>
    </source>
</evidence>
<dbReference type="RefSeq" id="WP_008317955.1">
    <property type="nucleotide sequence ID" value="NZ_AOLN01000004.1"/>
</dbReference>
<dbReference type="PATRIC" id="fig|662479.7.peg.520"/>
<dbReference type="InterPro" id="IPR036390">
    <property type="entry name" value="WH_DNA-bd_sf"/>
</dbReference>
<feature type="compositionally biased region" description="Basic and acidic residues" evidence="1">
    <location>
        <begin position="86"/>
        <end position="100"/>
    </location>
</feature>
<dbReference type="InterPro" id="IPR036388">
    <property type="entry name" value="WH-like_DNA-bd_sf"/>
</dbReference>
<evidence type="ECO:0000256" key="1">
    <source>
        <dbReference type="SAM" id="MobiDB-lite"/>
    </source>
</evidence>
<dbReference type="Gene3D" id="1.10.10.10">
    <property type="entry name" value="Winged helix-like DNA-binding domain superfamily/Winged helix DNA-binding domain"/>
    <property type="match status" value="1"/>
</dbReference>